<dbReference type="PANTHER" id="PTHR36115">
    <property type="entry name" value="PROLINE-RICH ANTIGEN HOMOLOG-RELATED"/>
    <property type="match status" value="1"/>
</dbReference>
<keyword evidence="9" id="KW-1185">Reference proteome</keyword>
<proteinExistence type="predicted"/>
<feature type="transmembrane region" description="Helical" evidence="6">
    <location>
        <begin position="21"/>
        <end position="40"/>
    </location>
</feature>
<dbReference type="InterPro" id="IPR051791">
    <property type="entry name" value="Pra-immunoreactive"/>
</dbReference>
<keyword evidence="4 6" id="KW-1133">Transmembrane helix</keyword>
<dbReference type="InterPro" id="IPR010432">
    <property type="entry name" value="RDD"/>
</dbReference>
<accession>A0A563DHZ8</accession>
<keyword evidence="3 6" id="KW-0812">Transmembrane</keyword>
<evidence type="ECO:0000256" key="4">
    <source>
        <dbReference type="ARBA" id="ARBA00022989"/>
    </source>
</evidence>
<feature type="domain" description="RDD" evidence="7">
    <location>
        <begin position="12"/>
        <end position="121"/>
    </location>
</feature>
<evidence type="ECO:0000256" key="2">
    <source>
        <dbReference type="ARBA" id="ARBA00022475"/>
    </source>
</evidence>
<dbReference type="Proteomes" id="UP000319499">
    <property type="component" value="Unassembled WGS sequence"/>
</dbReference>
<dbReference type="AlphaFoldDB" id="A0A563DHZ8"/>
<reference evidence="8 9" key="1">
    <citation type="submission" date="2019-02" db="EMBL/GenBank/DDBJ databases">
        <title>Apibacter muscae sp. nov.: a novel member of the house fly microbiota.</title>
        <authorList>
            <person name="Park R."/>
        </authorList>
    </citation>
    <scope>NUCLEOTIDE SEQUENCE [LARGE SCALE GENOMIC DNA]</scope>
    <source>
        <strain evidence="8 9">AL1</strain>
    </source>
</reference>
<sequence length="156" mass="17973">MKNQQIVANHLAPRTLRFLSYAIDIIVFYILIFSTGILSPILNARGWIYLLGSNPLIDRLFAMVLFVIYFFLLESLLKGKTIGKLITGTRVVTEEGEKPSIITSLKRNLIRIVPFDTLSFFGEIGWHDRWSKTRVVKAKNFDREFYDQTSIDDLGK</sequence>
<organism evidence="8 9">
    <name type="scientific">Apibacter muscae</name>
    <dbReference type="NCBI Taxonomy" id="2509004"/>
    <lineage>
        <taxon>Bacteria</taxon>
        <taxon>Pseudomonadati</taxon>
        <taxon>Bacteroidota</taxon>
        <taxon>Flavobacteriia</taxon>
        <taxon>Flavobacteriales</taxon>
        <taxon>Weeksellaceae</taxon>
        <taxon>Apibacter</taxon>
    </lineage>
</organism>
<feature type="transmembrane region" description="Helical" evidence="6">
    <location>
        <begin position="60"/>
        <end position="77"/>
    </location>
</feature>
<evidence type="ECO:0000259" key="7">
    <source>
        <dbReference type="Pfam" id="PF06271"/>
    </source>
</evidence>
<dbReference type="OrthoDB" id="762068at2"/>
<comment type="caution">
    <text evidence="8">The sequence shown here is derived from an EMBL/GenBank/DDBJ whole genome shotgun (WGS) entry which is preliminary data.</text>
</comment>
<evidence type="ECO:0000256" key="3">
    <source>
        <dbReference type="ARBA" id="ARBA00022692"/>
    </source>
</evidence>
<evidence type="ECO:0000313" key="9">
    <source>
        <dbReference type="Proteomes" id="UP000319499"/>
    </source>
</evidence>
<dbReference type="RefSeq" id="WP_146261578.1">
    <property type="nucleotide sequence ID" value="NZ_SELG01000029.1"/>
</dbReference>
<evidence type="ECO:0000256" key="5">
    <source>
        <dbReference type="ARBA" id="ARBA00023136"/>
    </source>
</evidence>
<evidence type="ECO:0000313" key="8">
    <source>
        <dbReference type="EMBL" id="TWP29888.1"/>
    </source>
</evidence>
<dbReference type="GO" id="GO:0005886">
    <property type="term" value="C:plasma membrane"/>
    <property type="evidence" value="ECO:0007669"/>
    <property type="project" value="UniProtKB-SubCell"/>
</dbReference>
<dbReference type="EMBL" id="SELH01000013">
    <property type="protein sequence ID" value="TWP29888.1"/>
    <property type="molecule type" value="Genomic_DNA"/>
</dbReference>
<evidence type="ECO:0000256" key="6">
    <source>
        <dbReference type="SAM" id="Phobius"/>
    </source>
</evidence>
<evidence type="ECO:0000256" key="1">
    <source>
        <dbReference type="ARBA" id="ARBA00004651"/>
    </source>
</evidence>
<comment type="subcellular location">
    <subcellularLocation>
        <location evidence="1">Cell membrane</location>
        <topology evidence="1">Multi-pass membrane protein</topology>
    </subcellularLocation>
</comment>
<dbReference type="PANTHER" id="PTHR36115:SF4">
    <property type="entry name" value="MEMBRANE PROTEIN"/>
    <property type="match status" value="1"/>
</dbReference>
<gene>
    <name evidence="8" type="ORF">ETU09_02590</name>
</gene>
<name>A0A563DHZ8_9FLAO</name>
<dbReference type="Pfam" id="PF06271">
    <property type="entry name" value="RDD"/>
    <property type="match status" value="1"/>
</dbReference>
<protein>
    <submittedName>
        <fullName evidence="8">RDD family protein</fullName>
    </submittedName>
</protein>
<keyword evidence="2" id="KW-1003">Cell membrane</keyword>
<keyword evidence="5 6" id="KW-0472">Membrane</keyword>